<proteinExistence type="predicted"/>
<evidence type="ECO:0000313" key="1">
    <source>
        <dbReference type="EMBL" id="AXA36805.1"/>
    </source>
</evidence>
<protein>
    <submittedName>
        <fullName evidence="1">Uncharacterized protein</fullName>
    </submittedName>
</protein>
<dbReference type="KEGG" id="schv:BRCON_2028"/>
<name>A0A2Z4Y8P4_SUMC1</name>
<gene>
    <name evidence="1" type="ORF">BRCON_2028</name>
</gene>
<reference evidence="1 2" key="1">
    <citation type="submission" date="2018-05" db="EMBL/GenBank/DDBJ databases">
        <title>A metagenomic window into the 2 km-deep terrestrial subsurface aquifer revealed taxonomically and functionally diverse microbial community comprising novel uncultured bacterial lineages.</title>
        <authorList>
            <person name="Kadnikov V.V."/>
            <person name="Mardanov A.V."/>
            <person name="Beletsky A.V."/>
            <person name="Banks D."/>
            <person name="Pimenov N.V."/>
            <person name="Frank Y.A."/>
            <person name="Karnachuk O.V."/>
            <person name="Ravin N.V."/>
        </authorList>
    </citation>
    <scope>NUCLEOTIDE SEQUENCE [LARGE SCALE GENOMIC DNA]</scope>
    <source>
        <strain evidence="1">BY</strain>
    </source>
</reference>
<dbReference type="AlphaFoldDB" id="A0A2Z4Y8P4"/>
<evidence type="ECO:0000313" key="2">
    <source>
        <dbReference type="Proteomes" id="UP000262583"/>
    </source>
</evidence>
<accession>A0A2Z4Y8P4</accession>
<organism evidence="1 2">
    <name type="scientific">Sumerlaea chitinivorans</name>
    <dbReference type="NCBI Taxonomy" id="2250252"/>
    <lineage>
        <taxon>Bacteria</taxon>
        <taxon>Candidatus Sumerlaeota</taxon>
        <taxon>Candidatus Sumerlaeia</taxon>
        <taxon>Candidatus Sumerlaeales</taxon>
        <taxon>Candidatus Sumerlaeaceae</taxon>
        <taxon>Candidatus Sumerlaea</taxon>
    </lineage>
</organism>
<dbReference type="EMBL" id="CP030759">
    <property type="protein sequence ID" value="AXA36805.1"/>
    <property type="molecule type" value="Genomic_DNA"/>
</dbReference>
<dbReference type="Proteomes" id="UP000262583">
    <property type="component" value="Chromosome"/>
</dbReference>
<sequence>MAVSRALEPTVTPDPVGCVCRSKEQKLKKNEKIREIGEFSE</sequence>